<evidence type="ECO:0000313" key="1">
    <source>
        <dbReference type="EMBL" id="ARF10110.1"/>
    </source>
</evidence>
<protein>
    <submittedName>
        <fullName evidence="1">Uncharacterized protein</fullName>
    </submittedName>
</protein>
<accession>A0A1V0SEF8</accession>
<name>A0A1V0SEF8_9VIRU</name>
<sequence length="120" mass="13958">MECDFCNKKNDDITVKSETHVSNKFTEKCYGCFKNVCYNCMEPFCDDCNTRTCKKCCYKHNEILCGCYGKCYTCGTHVTRGSKGWPCIICEKYSYCIFNCRNCRQCDNDCNMGEHIKLNN</sequence>
<gene>
    <name evidence="1" type="ORF">Indivirus_16_5</name>
</gene>
<organism evidence="1">
    <name type="scientific">Indivirus ILV1</name>
    <dbReference type="NCBI Taxonomy" id="1977633"/>
    <lineage>
        <taxon>Viruses</taxon>
        <taxon>Varidnaviria</taxon>
        <taxon>Bamfordvirae</taxon>
        <taxon>Nucleocytoviricota</taxon>
        <taxon>Megaviricetes</taxon>
        <taxon>Imitervirales</taxon>
        <taxon>Mimiviridae</taxon>
        <taxon>Klosneuvirinae</taxon>
        <taxon>Indivirus</taxon>
    </lineage>
</organism>
<dbReference type="EMBL" id="KY684100">
    <property type="protein sequence ID" value="ARF10110.1"/>
    <property type="molecule type" value="Genomic_DNA"/>
</dbReference>
<reference evidence="1" key="1">
    <citation type="journal article" date="2017" name="Science">
        <title>Giant viruses with an expanded complement of translation system components.</title>
        <authorList>
            <person name="Schulz F."/>
            <person name="Yutin N."/>
            <person name="Ivanova N.N."/>
            <person name="Ortega D.R."/>
            <person name="Lee T.K."/>
            <person name="Vierheilig J."/>
            <person name="Daims H."/>
            <person name="Horn M."/>
            <person name="Wagner M."/>
            <person name="Jensen G.J."/>
            <person name="Kyrpides N.C."/>
            <person name="Koonin E.V."/>
            <person name="Woyke T."/>
        </authorList>
    </citation>
    <scope>NUCLEOTIDE SEQUENCE</scope>
    <source>
        <strain evidence="1">ILV1</strain>
    </source>
</reference>
<proteinExistence type="predicted"/>